<evidence type="ECO:0000313" key="4">
    <source>
        <dbReference type="Proteomes" id="UP001168575"/>
    </source>
</evidence>
<proteinExistence type="predicted"/>
<evidence type="ECO:0000259" key="2">
    <source>
        <dbReference type="Pfam" id="PF00857"/>
    </source>
</evidence>
<evidence type="ECO:0000313" key="3">
    <source>
        <dbReference type="EMBL" id="MDO4841702.1"/>
    </source>
</evidence>
<protein>
    <submittedName>
        <fullName evidence="3">Isochorismatase family cysteine hydrolase</fullName>
        <ecNumber evidence="3">3.-.-.-</ecNumber>
    </submittedName>
</protein>
<keyword evidence="4" id="KW-1185">Reference proteome</keyword>
<dbReference type="InterPro" id="IPR000868">
    <property type="entry name" value="Isochorismatase-like_dom"/>
</dbReference>
<dbReference type="AlphaFoldDB" id="A0AA43RH24"/>
<sequence>MKALIVVDMQNDFVTDSLGSPDAQKIVPNVVQKVKDCLAAGDKVFFTRDTHTPAYLSTLEGKNLPVEHCIEGTHGWEIIDELKPFVDQSAGVIDKPTFGSYKLVDTLEPLIANDEVREIELCGLCTDICVVSNALLLRAKFYETTITVDSSCCAGVTPDSHESALNTMRSCQINVL</sequence>
<dbReference type="Pfam" id="PF00857">
    <property type="entry name" value="Isochorismatase"/>
    <property type="match status" value="1"/>
</dbReference>
<dbReference type="Gene3D" id="3.40.50.850">
    <property type="entry name" value="Isochorismatase-like"/>
    <property type="match status" value="1"/>
</dbReference>
<accession>A0AA43RH24</accession>
<organism evidence="3 4">
    <name type="scientific">Phoenicibacter congonensis</name>
    <dbReference type="NCBI Taxonomy" id="1944646"/>
    <lineage>
        <taxon>Bacteria</taxon>
        <taxon>Bacillati</taxon>
        <taxon>Actinomycetota</taxon>
        <taxon>Coriobacteriia</taxon>
        <taxon>Eggerthellales</taxon>
        <taxon>Eggerthellaceae</taxon>
        <taxon>Phoenicibacter</taxon>
    </lineage>
</organism>
<dbReference type="GO" id="GO:0016787">
    <property type="term" value="F:hydrolase activity"/>
    <property type="evidence" value="ECO:0007669"/>
    <property type="project" value="UniProtKB-KW"/>
</dbReference>
<dbReference type="EMBL" id="JAUMVS010000040">
    <property type="protein sequence ID" value="MDO4841702.1"/>
    <property type="molecule type" value="Genomic_DNA"/>
</dbReference>
<evidence type="ECO:0000256" key="1">
    <source>
        <dbReference type="ARBA" id="ARBA00022801"/>
    </source>
</evidence>
<dbReference type="PANTHER" id="PTHR43540">
    <property type="entry name" value="PEROXYUREIDOACRYLATE/UREIDOACRYLATE AMIDOHYDROLASE-RELATED"/>
    <property type="match status" value="1"/>
</dbReference>
<comment type="caution">
    <text evidence="3">The sequence shown here is derived from an EMBL/GenBank/DDBJ whole genome shotgun (WGS) entry which is preliminary data.</text>
</comment>
<dbReference type="Proteomes" id="UP001168575">
    <property type="component" value="Unassembled WGS sequence"/>
</dbReference>
<dbReference type="SUPFAM" id="SSF52499">
    <property type="entry name" value="Isochorismatase-like hydrolases"/>
    <property type="match status" value="1"/>
</dbReference>
<keyword evidence="1 3" id="KW-0378">Hydrolase</keyword>
<feature type="domain" description="Isochorismatase-like" evidence="2">
    <location>
        <begin position="3"/>
        <end position="173"/>
    </location>
</feature>
<dbReference type="CDD" id="cd00431">
    <property type="entry name" value="cysteine_hydrolases"/>
    <property type="match status" value="1"/>
</dbReference>
<dbReference type="EC" id="3.-.-.-" evidence="3"/>
<name>A0AA43RH24_9ACTN</name>
<reference evidence="3" key="1">
    <citation type="submission" date="2023-07" db="EMBL/GenBank/DDBJ databases">
        <title>Between Cages and Wild: Unraveling the Impact of Captivity on Animal Microbiomes and Antimicrobial Resistance.</title>
        <authorList>
            <person name="Schmartz G.P."/>
            <person name="Rehner J."/>
            <person name="Schuff M.J."/>
            <person name="Becker S.L."/>
            <person name="Kravczyk M."/>
            <person name="Gurevich A."/>
            <person name="Francke R."/>
            <person name="Mueller R."/>
            <person name="Keller V."/>
            <person name="Keller A."/>
        </authorList>
    </citation>
    <scope>NUCLEOTIDE SEQUENCE</scope>
    <source>
        <strain evidence="3">S12M_St_49</strain>
    </source>
</reference>
<dbReference type="InterPro" id="IPR036380">
    <property type="entry name" value="Isochorismatase-like_sf"/>
</dbReference>
<gene>
    <name evidence="3" type="ORF">Q3982_03380</name>
</gene>
<dbReference type="InterPro" id="IPR050272">
    <property type="entry name" value="Isochorismatase-like_hydrls"/>
</dbReference>